<evidence type="ECO:0000256" key="1">
    <source>
        <dbReference type="SAM" id="MobiDB-lite"/>
    </source>
</evidence>
<dbReference type="InterPro" id="IPR056841">
    <property type="entry name" value="TNRC18_BAHCC1-like_SH3"/>
</dbReference>
<feature type="compositionally biased region" description="Acidic residues" evidence="1">
    <location>
        <begin position="397"/>
        <end position="419"/>
    </location>
</feature>
<protein>
    <recommendedName>
        <fullName evidence="2">BAH domain-containing protein</fullName>
    </recommendedName>
</protein>
<feature type="domain" description="BAH" evidence="2">
    <location>
        <begin position="524"/>
        <end position="648"/>
    </location>
</feature>
<evidence type="ECO:0000313" key="4">
    <source>
        <dbReference type="Proteomes" id="UP001431783"/>
    </source>
</evidence>
<feature type="region of interest" description="Disordered" evidence="1">
    <location>
        <begin position="37"/>
        <end position="79"/>
    </location>
</feature>
<dbReference type="PANTHER" id="PTHR12505:SF24">
    <property type="entry name" value="PROTEIN WINGED EYE"/>
    <property type="match status" value="1"/>
</dbReference>
<feature type="compositionally biased region" description="Basic residues" evidence="1">
    <location>
        <begin position="345"/>
        <end position="359"/>
    </location>
</feature>
<dbReference type="EMBL" id="JARQZJ010000091">
    <property type="protein sequence ID" value="KAK9883442.1"/>
    <property type="molecule type" value="Genomic_DNA"/>
</dbReference>
<feature type="compositionally biased region" description="Basic residues" evidence="1">
    <location>
        <begin position="309"/>
        <end position="321"/>
    </location>
</feature>
<dbReference type="Pfam" id="PF01426">
    <property type="entry name" value="BAH"/>
    <property type="match status" value="1"/>
</dbReference>
<dbReference type="InterPro" id="IPR043151">
    <property type="entry name" value="BAH_sf"/>
</dbReference>
<dbReference type="Pfam" id="PF24912">
    <property type="entry name" value="SH3_TNRC18"/>
    <property type="match status" value="1"/>
</dbReference>
<feature type="compositionally biased region" description="Basic and acidic residues" evidence="1">
    <location>
        <begin position="296"/>
        <end position="308"/>
    </location>
</feature>
<dbReference type="Gene3D" id="2.30.30.490">
    <property type="match status" value="1"/>
</dbReference>
<accession>A0AAW1UTX6</accession>
<proteinExistence type="predicted"/>
<dbReference type="Pfam" id="PF21744">
    <property type="entry name" value="BAHCC1-like_Tudor"/>
    <property type="match status" value="1"/>
</dbReference>
<sequence>MRKSFSDSPPRFIDDSSVYVEKKNKNNNNILVKESCRNMEGSSIRRSYDHEDAGWDTETEMDHNNAENKEPEADIETPEDNMEGLDETIKVKTEILDEGDMPEIEETPHMCTLTPEHLEMENLRVLTAMGGLFYAGQLHAVQPPDVYSITLDGERGNRPHIMSREEILRDAIVEIAPKSTEELEPGTRLCAYWSQQYRCLYPGSVAEPETPNPEFDSKFVAVEFDDGDSGTIILDDIRLLPANYPVMEYDPNPLLSLSKRKRRTSSSTTSNATERRPTQISSIEETQELELIPIEVKAEPQEDEESHKERKRLKKKKKEKIKLRQVDNEKKKRKKRKHSQDESKHKKHRKKHRKHKKNHHDKEESSSRTSDEKTESDGSSTLSEEQTSSQEQVNSDASEEMEPSSTVQEEDTREEEYINVEENIIVEESTSDSSGYVEERMIDEEEDIPQNPEDEVTMDDILEVLPKTKKIRDRQASIESSRSKMSAFLPARQLWSWSGKATKRARGKGRAKRQYYKSIQRENELIEVGNSAVFLSTGRPDRPYIGCIKAMWEQGGKMIVKVQWFYHPEETASRPKDFRYPGALFESNHTDENEVQTISHKCEVLPLHEYIEALGNDPDRFATIYQNNDIYYRAGKYDAITTVLEIDENIPFGPQTETLSNNG</sequence>
<gene>
    <name evidence="3" type="ORF">WA026_001619</name>
</gene>
<feature type="compositionally biased region" description="Low complexity" evidence="1">
    <location>
        <begin position="379"/>
        <end position="392"/>
    </location>
</feature>
<dbReference type="InterPro" id="IPR048924">
    <property type="entry name" value="BAHCC1-like_Tudor"/>
</dbReference>
<dbReference type="InterPro" id="IPR052429">
    <property type="entry name" value="BAH_domain_protein"/>
</dbReference>
<name>A0AAW1UTX6_9CUCU</name>
<dbReference type="InterPro" id="IPR001025">
    <property type="entry name" value="BAH_dom"/>
</dbReference>
<reference evidence="3 4" key="1">
    <citation type="submission" date="2023-03" db="EMBL/GenBank/DDBJ databases">
        <title>Genome insight into feeding habits of ladybird beetles.</title>
        <authorList>
            <person name="Li H.-S."/>
            <person name="Huang Y.-H."/>
            <person name="Pang H."/>
        </authorList>
    </citation>
    <scope>NUCLEOTIDE SEQUENCE [LARGE SCALE GENOMIC DNA]</scope>
    <source>
        <strain evidence="3">SYSU_2023b</strain>
        <tissue evidence="3">Whole body</tissue>
    </source>
</reference>
<dbReference type="Gene3D" id="2.30.30.140">
    <property type="match status" value="1"/>
</dbReference>
<keyword evidence="4" id="KW-1185">Reference proteome</keyword>
<dbReference type="AlphaFoldDB" id="A0AAW1UTX6"/>
<feature type="compositionally biased region" description="Basic and acidic residues" evidence="1">
    <location>
        <begin position="60"/>
        <end position="72"/>
    </location>
</feature>
<feature type="compositionally biased region" description="Basic and acidic residues" evidence="1">
    <location>
        <begin position="360"/>
        <end position="376"/>
    </location>
</feature>
<feature type="region of interest" description="Disordered" evidence="1">
    <location>
        <begin position="250"/>
        <end position="435"/>
    </location>
</feature>
<dbReference type="PROSITE" id="PS51038">
    <property type="entry name" value="BAH"/>
    <property type="match status" value="1"/>
</dbReference>
<dbReference type="SMART" id="SM00439">
    <property type="entry name" value="BAH"/>
    <property type="match status" value="1"/>
</dbReference>
<comment type="caution">
    <text evidence="3">The sequence shown here is derived from an EMBL/GenBank/DDBJ whole genome shotgun (WGS) entry which is preliminary data.</text>
</comment>
<dbReference type="Proteomes" id="UP001431783">
    <property type="component" value="Unassembled WGS sequence"/>
</dbReference>
<dbReference type="GO" id="GO:0003682">
    <property type="term" value="F:chromatin binding"/>
    <property type="evidence" value="ECO:0007669"/>
    <property type="project" value="InterPro"/>
</dbReference>
<dbReference type="CDD" id="cd20397">
    <property type="entry name" value="Tudor_BAHCC1-like"/>
    <property type="match status" value="1"/>
</dbReference>
<organism evidence="3 4">
    <name type="scientific">Henosepilachna vigintioctopunctata</name>
    <dbReference type="NCBI Taxonomy" id="420089"/>
    <lineage>
        <taxon>Eukaryota</taxon>
        <taxon>Metazoa</taxon>
        <taxon>Ecdysozoa</taxon>
        <taxon>Arthropoda</taxon>
        <taxon>Hexapoda</taxon>
        <taxon>Insecta</taxon>
        <taxon>Pterygota</taxon>
        <taxon>Neoptera</taxon>
        <taxon>Endopterygota</taxon>
        <taxon>Coleoptera</taxon>
        <taxon>Polyphaga</taxon>
        <taxon>Cucujiformia</taxon>
        <taxon>Coccinelloidea</taxon>
        <taxon>Coccinellidae</taxon>
        <taxon>Epilachninae</taxon>
        <taxon>Epilachnini</taxon>
        <taxon>Henosepilachna</taxon>
    </lineage>
</organism>
<evidence type="ECO:0000259" key="2">
    <source>
        <dbReference type="PROSITE" id="PS51038"/>
    </source>
</evidence>
<dbReference type="PANTHER" id="PTHR12505">
    <property type="entry name" value="PHD FINGER TRANSCRIPTION FACTOR"/>
    <property type="match status" value="1"/>
</dbReference>
<dbReference type="InterPro" id="IPR047419">
    <property type="entry name" value="Tudor_WGE"/>
</dbReference>
<evidence type="ECO:0000313" key="3">
    <source>
        <dbReference type="EMBL" id="KAK9883442.1"/>
    </source>
</evidence>